<evidence type="ECO:0000313" key="1">
    <source>
        <dbReference type="EMBL" id="OZJ05583.1"/>
    </source>
</evidence>
<evidence type="ECO:0000313" key="2">
    <source>
        <dbReference type="Proteomes" id="UP000242875"/>
    </source>
</evidence>
<dbReference type="OrthoDB" id="16851at2759"/>
<sequence length="339" mass="38787">MEIDLETLLTPPTIAQDATEEEASETYTRWFDTLTETLLAHAKLVVGKETFKFLELECYLRDPEHLPDPFTHGHADQAEPARWYFHKLRNSNSYVGGTRKGLDVTIGGNSVRGGILIRRLARDAESMADGPASFIDGPSKVLDVIFDTLHVKNSAEMVETQLKQDLRAWPDASPLHIRLDMPSPKELPRKRRRDEPIYKGYRIGLLPGNGKPSLQLRLYYMTRFWRYFVMPEAAQHKIMNAISLLHQGYDVEDVQHLLAQRRPSNIHLLLSQGYERGTKCILACVGKQQLRVSDLVMLYGAAQWWLNNGRFDLCVLDCLPDCLPICFEDIPMSDTEYTR</sequence>
<proteinExistence type="predicted"/>
<dbReference type="Proteomes" id="UP000242875">
    <property type="component" value="Unassembled WGS sequence"/>
</dbReference>
<gene>
    <name evidence="1" type="ORF">BZG36_01720</name>
</gene>
<dbReference type="EMBL" id="MVBO01000013">
    <property type="protein sequence ID" value="OZJ05583.1"/>
    <property type="molecule type" value="Genomic_DNA"/>
</dbReference>
<reference evidence="1 2" key="1">
    <citation type="journal article" date="2017" name="Mycologia">
        <title>Bifiguratus adelaidae, gen. et sp. nov., a new member of Mucoromycotina in endophytic and soil-dwelling habitats.</title>
        <authorList>
            <person name="Torres-Cruz T.J."/>
            <person name="Billingsley Tobias T.L."/>
            <person name="Almatruk M."/>
            <person name="Hesse C."/>
            <person name="Kuske C.R."/>
            <person name="Desiro A."/>
            <person name="Benucci G.M."/>
            <person name="Bonito G."/>
            <person name="Stajich J.E."/>
            <person name="Dunlap C."/>
            <person name="Arnold A.E."/>
            <person name="Porras-Alfaro A."/>
        </authorList>
    </citation>
    <scope>NUCLEOTIDE SEQUENCE [LARGE SCALE GENOMIC DNA]</scope>
    <source>
        <strain evidence="1 2">AZ0501</strain>
    </source>
</reference>
<organism evidence="1 2">
    <name type="scientific">Bifiguratus adelaidae</name>
    <dbReference type="NCBI Taxonomy" id="1938954"/>
    <lineage>
        <taxon>Eukaryota</taxon>
        <taxon>Fungi</taxon>
        <taxon>Fungi incertae sedis</taxon>
        <taxon>Mucoromycota</taxon>
        <taxon>Mucoromycotina</taxon>
        <taxon>Endogonomycetes</taxon>
        <taxon>Endogonales</taxon>
        <taxon>Endogonales incertae sedis</taxon>
        <taxon>Bifiguratus</taxon>
    </lineage>
</organism>
<keyword evidence="2" id="KW-1185">Reference proteome</keyword>
<accession>A0A261Y4R2</accession>
<protein>
    <submittedName>
        <fullName evidence="1">Uncharacterized protein</fullName>
    </submittedName>
</protein>
<comment type="caution">
    <text evidence="1">The sequence shown here is derived from an EMBL/GenBank/DDBJ whole genome shotgun (WGS) entry which is preliminary data.</text>
</comment>
<dbReference type="AlphaFoldDB" id="A0A261Y4R2"/>
<name>A0A261Y4R2_9FUNG</name>